<dbReference type="InterPro" id="IPR013122">
    <property type="entry name" value="PKD1_2_channel"/>
</dbReference>
<feature type="disulfide bond" evidence="8">
    <location>
        <begin position="2398"/>
        <end position="2411"/>
    </location>
</feature>
<keyword evidence="3 10" id="KW-0812">Transmembrane</keyword>
<keyword evidence="6 10" id="KW-0472">Membrane</keyword>
<organism evidence="13 14">
    <name type="scientific">Brachionus calyciflorus</name>
    <dbReference type="NCBI Taxonomy" id="104777"/>
    <lineage>
        <taxon>Eukaryota</taxon>
        <taxon>Metazoa</taxon>
        <taxon>Spiralia</taxon>
        <taxon>Gnathifera</taxon>
        <taxon>Rotifera</taxon>
        <taxon>Eurotatoria</taxon>
        <taxon>Monogononta</taxon>
        <taxon>Pseudotrocha</taxon>
        <taxon>Ploima</taxon>
        <taxon>Brachionidae</taxon>
        <taxon>Brachionus</taxon>
    </lineage>
</organism>
<evidence type="ECO:0000256" key="7">
    <source>
        <dbReference type="ARBA" id="ARBA00023180"/>
    </source>
</evidence>
<gene>
    <name evidence="13" type="ORF">OXX778_LOCUS785</name>
</gene>
<keyword evidence="4 11" id="KW-0732">Signal</keyword>
<dbReference type="Gene3D" id="2.60.60.20">
    <property type="entry name" value="PLAT/LH2 domain"/>
    <property type="match status" value="1"/>
</dbReference>
<feature type="transmembrane region" description="Helical" evidence="10">
    <location>
        <begin position="1977"/>
        <end position="1995"/>
    </location>
</feature>
<evidence type="ECO:0000256" key="10">
    <source>
        <dbReference type="SAM" id="Phobius"/>
    </source>
</evidence>
<dbReference type="OrthoDB" id="444119at2759"/>
<dbReference type="InterPro" id="IPR046791">
    <property type="entry name" value="Polycystin_dom"/>
</dbReference>
<evidence type="ECO:0000256" key="3">
    <source>
        <dbReference type="ARBA" id="ARBA00022692"/>
    </source>
</evidence>
<evidence type="ECO:0000256" key="1">
    <source>
        <dbReference type="ARBA" id="ARBA00004141"/>
    </source>
</evidence>
<dbReference type="SMART" id="SM00303">
    <property type="entry name" value="GPS"/>
    <property type="match status" value="1"/>
</dbReference>
<comment type="similarity">
    <text evidence="2">Belongs to the polycystin family.</text>
</comment>
<comment type="subcellular location">
    <subcellularLocation>
        <location evidence="1">Membrane</location>
        <topology evidence="1">Multi-pass membrane protein</topology>
    </subcellularLocation>
</comment>
<reference evidence="13" key="1">
    <citation type="submission" date="2021-02" db="EMBL/GenBank/DDBJ databases">
        <authorList>
            <person name="Nowell W R."/>
        </authorList>
    </citation>
    <scope>NUCLEOTIDE SEQUENCE</scope>
    <source>
        <strain evidence="13">Ploen Becks lab</strain>
    </source>
</reference>
<feature type="transmembrane region" description="Helical" evidence="10">
    <location>
        <begin position="2604"/>
        <end position="2626"/>
    </location>
</feature>
<dbReference type="Pfam" id="PF08016">
    <property type="entry name" value="PKD_channel"/>
    <property type="match status" value="1"/>
</dbReference>
<dbReference type="Gene3D" id="1.10.287.70">
    <property type="match status" value="1"/>
</dbReference>
<dbReference type="Pfam" id="PF01477">
    <property type="entry name" value="PLAT"/>
    <property type="match status" value="1"/>
</dbReference>
<dbReference type="Pfam" id="PF01825">
    <property type="entry name" value="GPS"/>
    <property type="match status" value="1"/>
</dbReference>
<proteinExistence type="inferred from homology"/>
<evidence type="ECO:0000256" key="9">
    <source>
        <dbReference type="PROSITE-ProRule" id="PRU00152"/>
    </source>
</evidence>
<dbReference type="InterPro" id="IPR003915">
    <property type="entry name" value="PKD_2"/>
</dbReference>
<evidence type="ECO:0000256" key="2">
    <source>
        <dbReference type="ARBA" id="ARBA00007200"/>
    </source>
</evidence>
<feature type="domain" description="PLAT" evidence="12">
    <location>
        <begin position="1812"/>
        <end position="1931"/>
    </location>
</feature>
<dbReference type="InterPro" id="IPR051223">
    <property type="entry name" value="Polycystin"/>
</dbReference>
<dbReference type="FunFam" id="1.10.287.70:FF:000086">
    <property type="entry name" value="Polycystic kidney disease 2"/>
    <property type="match status" value="1"/>
</dbReference>
<dbReference type="SUPFAM" id="SSF49723">
    <property type="entry name" value="Lipase/lipooxygenase domain (PLAT/LH2 domain)"/>
    <property type="match status" value="1"/>
</dbReference>
<feature type="transmembrane region" description="Helical" evidence="10">
    <location>
        <begin position="2020"/>
        <end position="2041"/>
    </location>
</feature>
<evidence type="ECO:0000256" key="4">
    <source>
        <dbReference type="ARBA" id="ARBA00022729"/>
    </source>
</evidence>
<dbReference type="GO" id="GO:0050982">
    <property type="term" value="P:detection of mechanical stimulus"/>
    <property type="evidence" value="ECO:0007669"/>
    <property type="project" value="TreeGrafter"/>
</dbReference>
<dbReference type="Pfam" id="PF20519">
    <property type="entry name" value="Polycystin_dom"/>
    <property type="match status" value="1"/>
</dbReference>
<keyword evidence="14" id="KW-1185">Reference proteome</keyword>
<sequence>MIKSLFLYLTLLFLLKEAQSQIIDLVNGYDQFIVGGPDPHFTYFDSYFNNCISKIDYCSKGITGAFILTILYSDNFEGISDAGYDYGRIVLYSTGAESPYSRGGVYLHQINVRGDNFLEFGLTQYDNLYTTRIYLNHNSSSRIGYVWDKTSLRIYVDGLLYDNIQSPKKRSFLDLGYNPFKTYKIINSNKIKSHVSQIFFIESVADNLEKYTRGDDSNYLIGCYESLKPLSGVNNLIFDTTKPFFLQCKELCRISLNKYSLLNEDKCICLQNDRDKDENLKESACSDASSWQLYLATNLNPKLPYKNLEIDVERVVLKTPIELGDPIGIQLKSNMDENYLLSADFGQGRIKTVVGNNFLFDEFYETGQKTINVSAYSLSDKKRYYQKVVQFNINSIIDREPMNSVNLKVDIKGERLILVTVNSAGGLPYTCFLSFGDSSPKVSLEPINRIQTFIKNYTYQFTGLYNISVNCLNRNGVNNEVSKSMLIYLPNQNQTNFYSVLDNSYFVKTYNQIILPRQNNSDIELPLPFTTSTQNLTFKVVDLFNKENKFEFVNSQVNTKFTIRLKTENLKNFNENYFQIQCEDLILGSYLIILEDQIDLTPRIKVLNKILVENKPVPFEIAFNKTSNALIKVEYGDGSVQYFSMYASSRPNNVPYILNLNHTYSSGLNYYTLKITIVNHINKFQASQELFFETSLPIFTIKAVSEIPDVNRIVNFTLSTNPQNDPVKVDLIQINFDSNNKDNFRLIKNYTFSKLNSFSLDFAYSFTYHGYFDITVNCSNPISYQIALFRIKVGTDLKTANGIILNNYANKYENIYFKININGGNGYNIIFDYDDGKSMQLPWQYIISNGTRFKDALPGYKRPNAIFNNSGIYVYYPYSLPGLYAPKVKISNPFKEIEINFCTKIEIVTDAVIHTNETMDPYCFVSSDNIDLYINNSTVKFEQILKIAKGIPNYIETKFSLCTDPYLNQLTTRWVLMKIPVGKSIDYEDKIEKYCLIQSVNNQFLIEANELEFGNYSLRVYSYRNDEPQNYVRHGVYLLKVETSPIRVNLNDGIRNVELHLDQDYLLNFYDKTYDPDSKVLSDKTDFIFYFVCIQDYFNRIDFIKSIQNSMFNLDVSLPELNLAFYSDDLKVYFYERECFKNRPEVTMEKNPISIRDKSLLINGNTLLLNQSLSMSLQLYVQKKSRISVSQQMMITMNMSKLFAISLDSDFDEINEQLNKLNNLVQQNPQKALNILTGFAEVVNNKASDPVHNQSRNSTNGENVNATQEFSNIRFRMLDTVGNIVDRVGDGDSILTAAKTVGSVSSNPNQMPTKNQETGSMAIEKMGDKTKDLRDPELVNGIAESILDATGNTFNAAVRTVPVVQDNSTDLSLLEPEEEKPQVVIPAKITAPLEYYEREDTEDFPDEVYEEELAKEEEIFQQEEEARKQTANVAKRTFNGISGTGLALAATNSNGSNMTKIEQKGMSLIVGKKNLNESESDSETEFSTDGGLSIVMPVISNVVNTSNSSMPPSIVTSMIASAENPLQSSKSKASGMIVSLKLTDETGCSIVVNNTKEPFNIKIPSATPAPAFIAYVNQTGINYHKLFLATNSSSLHVVIIPETPGDIYHIYIKYSETKITSVYPDEKNHDYAFTSPDLSGYYTDPSNELMYTAFISNNDTKGNGTYYIGVKLAMISNETRTMLNKTNTTEYTSYYKIRIFSTSCKYWKEDTAEWSTDGCYVGANTIHNMTECLCYHLTTFGTDFYVPPNTIDFSTVFGKFKDLSENAAVFATIVSLIGLYILMGIFVRWKDRKDLVKWGATPLADNLPVDNYFYLVSVQTGVGKSTGTTSKVGFVLSGDQADSGVRKLSDDKRKAFKAGSICNFIMGVEEPLGSLQYLRIWHDNSGKGDSKSWYLNMITVIDLQTNQKSNFVCNQWFAVEKGDGLIDRVVPEACQNDLVSFKHLFTQSVKKKFTDSHLWFSVFARPTKSSFTRLQRLSCCMSLLFTTMIANAMFYKSEENTKNQSGVLEIGPIKFTMTQLYTSIISTLIVVPVNLIIVTLFRKAKLKRNTLIKSRRTGHVAKQQFWRRVKQIENIELPDHDTLDHSTYFNIDYNNSQSDFGSRIEAKPKKSIFDKLFKKEKNFEYKRESKDDVRNKKQGRNLPHWVIYIGWFLVFVSILVPGFFVILYSMQWGKQRSEAWLTSLFMSFFQSLFIIDPLKVFIITAVITWILKKPDDEDDSLIDSGDPLYNAIINHDEEYLHTTTSSLSQIDIREIIESRRSKLTTLKPVEPEELERQRIERKNSVKLKEIMREAASYLSFFVVVLFLSYQARSKNSYYVHQNLANMVLNNREMAFEDIVTHDDLWNYIEKVFVPSMYAPVWYNDKKLNWREKLTSFDRYSIRVGAPRIRQLRIKENTCKVNSMMSSLIVHCRDDYNWIDDDTKDYDVGWKLINGTLTNSSSTTAEAGIKQRKTKWKCKNAWCYQSTLQTKSTPILGRFTTYKGGGYAVSLGRTLERTTKLLSDLKKEKWIDELTRAVFMEFSVYNPNVNLFSSGTLIVEYLSTGAAATYQAISVFSLYSYLGSFGIIVLIFEIIFIIYIVYFIVIEILKLKKQKCQYFKQFWNLNEFVIISFSIVSMAMFIMRAGFTKMAIKAVFESEMGEFVNFNTIALWDETFNGLSAIVVFCATLKFMKLLRFNKHIGVLAATLKYACGDLLGFSCTFGIIFMAFTQFGVLIFGDKLSYYKDFMSSLATTFRFSLGQFNLGDLHSANFVLGSVYFVLFILLVIMGLMSMFITILDQAYHKVKEELESQENDMEIIDYFFDKIKNIKKSKNKKIDRKMSTELSESDASLKVNVKLNDKDYNDNVNNDQMYSASFKSLNVGGSISNYESHDSMSLY</sequence>
<evidence type="ECO:0000256" key="6">
    <source>
        <dbReference type="ARBA" id="ARBA00023136"/>
    </source>
</evidence>
<dbReference type="EMBL" id="CAJNOC010000043">
    <property type="protein sequence ID" value="CAF0709342.1"/>
    <property type="molecule type" value="Genomic_DNA"/>
</dbReference>
<protein>
    <recommendedName>
        <fullName evidence="12">PLAT domain-containing protein</fullName>
    </recommendedName>
</protein>
<dbReference type="PANTHER" id="PTHR10877:SF194">
    <property type="entry name" value="LOCATION OF VULVA DEFECTIVE 1"/>
    <property type="match status" value="1"/>
</dbReference>
<evidence type="ECO:0000259" key="12">
    <source>
        <dbReference type="PROSITE" id="PS50095"/>
    </source>
</evidence>
<dbReference type="InterPro" id="IPR036392">
    <property type="entry name" value="PLAT/LH2_dom_sf"/>
</dbReference>
<comment type="caution">
    <text evidence="9">Lacks conserved residue(s) required for the propagation of feature annotation.</text>
</comment>
<dbReference type="GO" id="GO:0005262">
    <property type="term" value="F:calcium channel activity"/>
    <property type="evidence" value="ECO:0007669"/>
    <property type="project" value="TreeGrafter"/>
</dbReference>
<dbReference type="Proteomes" id="UP000663879">
    <property type="component" value="Unassembled WGS sequence"/>
</dbReference>
<comment type="caution">
    <text evidence="13">The sequence shown here is derived from an EMBL/GenBank/DDBJ whole genome shotgun (WGS) entry which is preliminary data.</text>
</comment>
<feature type="transmembrane region" description="Helical" evidence="10">
    <location>
        <begin position="2655"/>
        <end position="2674"/>
    </location>
</feature>
<feature type="transmembrane region" description="Helical" evidence="10">
    <location>
        <begin position="2188"/>
        <end position="2211"/>
    </location>
</feature>
<dbReference type="PRINTS" id="PR01433">
    <property type="entry name" value="POLYCYSTIN2"/>
</dbReference>
<feature type="transmembrane region" description="Helical" evidence="10">
    <location>
        <begin position="2694"/>
        <end position="2717"/>
    </location>
</feature>
<dbReference type="SMART" id="SM00308">
    <property type="entry name" value="LH2"/>
    <property type="match status" value="1"/>
</dbReference>
<evidence type="ECO:0000256" key="11">
    <source>
        <dbReference type="SAM" id="SignalP"/>
    </source>
</evidence>
<evidence type="ECO:0000313" key="13">
    <source>
        <dbReference type="EMBL" id="CAF0709342.1"/>
    </source>
</evidence>
<dbReference type="Gene3D" id="2.60.220.50">
    <property type="match status" value="1"/>
</dbReference>
<evidence type="ECO:0000256" key="8">
    <source>
        <dbReference type="PIRSR" id="PIRSR603915-2"/>
    </source>
</evidence>
<keyword evidence="7" id="KW-0325">Glycoprotein</keyword>
<feature type="transmembrane region" description="Helical" evidence="10">
    <location>
        <begin position="1767"/>
        <end position="1787"/>
    </location>
</feature>
<dbReference type="GO" id="GO:0005509">
    <property type="term" value="F:calcium ion binding"/>
    <property type="evidence" value="ECO:0007669"/>
    <property type="project" value="InterPro"/>
</dbReference>
<evidence type="ECO:0000313" key="14">
    <source>
        <dbReference type="Proteomes" id="UP000663879"/>
    </source>
</evidence>
<feature type="signal peptide" evidence="11">
    <location>
        <begin position="1"/>
        <end position="20"/>
    </location>
</feature>
<accession>A0A813LZR5</accession>
<feature type="transmembrane region" description="Helical" evidence="10">
    <location>
        <begin position="2756"/>
        <end position="2777"/>
    </location>
</feature>
<keyword evidence="5 10" id="KW-1133">Transmembrane helix</keyword>
<dbReference type="InterPro" id="IPR046338">
    <property type="entry name" value="GAIN_dom_sf"/>
</dbReference>
<feature type="transmembrane region" description="Helical" evidence="10">
    <location>
        <begin position="2557"/>
        <end position="2584"/>
    </location>
</feature>
<evidence type="ECO:0000256" key="5">
    <source>
        <dbReference type="ARBA" id="ARBA00022989"/>
    </source>
</evidence>
<dbReference type="PROSITE" id="PS50095">
    <property type="entry name" value="PLAT"/>
    <property type="match status" value="1"/>
</dbReference>
<dbReference type="FunFam" id="2.60.60.20:FF:000022">
    <property type="entry name" value="Uncharacterized protein"/>
    <property type="match status" value="1"/>
</dbReference>
<dbReference type="GO" id="GO:0016020">
    <property type="term" value="C:membrane"/>
    <property type="evidence" value="ECO:0007669"/>
    <property type="project" value="UniProtKB-SubCell"/>
</dbReference>
<feature type="chain" id="PRO_5032869668" description="PLAT domain-containing protein" evidence="11">
    <location>
        <begin position="21"/>
        <end position="2877"/>
    </location>
</feature>
<dbReference type="PANTHER" id="PTHR10877">
    <property type="entry name" value="POLYCYSTIN FAMILY MEMBER"/>
    <property type="match status" value="1"/>
</dbReference>
<name>A0A813LZR5_9BILA</name>
<dbReference type="InterPro" id="IPR000203">
    <property type="entry name" value="GPS"/>
</dbReference>
<dbReference type="InterPro" id="IPR001024">
    <property type="entry name" value="PLAT/LH2_dom"/>
</dbReference>
<feature type="transmembrane region" description="Helical" evidence="10">
    <location>
        <begin position="2145"/>
        <end position="2168"/>
    </location>
</feature>